<evidence type="ECO:0000313" key="6">
    <source>
        <dbReference type="EMBL" id="MDY7226535.1"/>
    </source>
</evidence>
<dbReference type="PROSITE" id="PS00018">
    <property type="entry name" value="EF_HAND_1"/>
    <property type="match status" value="1"/>
</dbReference>
<name>A0ABU5GZC2_9BACT</name>
<keyword evidence="7" id="KW-1185">Reference proteome</keyword>
<keyword evidence="2" id="KW-0964">Secreted</keyword>
<sequence>MRTLPRLVPLLASLLFLTCSDAGIYALDGRGPSGKDRADFAGEACIPLATGEAFPVKVVFAIQGGEGVPSEMVGFTTDALGTLSSRFSGPFIKFSLIAFHTVATGLQGSFADAATFQTALPRYSSYQETGPISIRSALRLSKSLLSGDMQTACRGEVGRARYVVVLVITSADVSCDNPAFNVGIDSRCAALTPVTGAAACSQCELTAVTGELKALAQQFGAGEVVVQPVYVRSTPDPVAREQVAAIANAGGTEAIETDPAGLRDVLGTLNYTSLQTSLVLKRFLAFNRNVQVRAGEVLVDSDGDGVPDLDEVALELDPRDPDSDRDGLMDGVELRMGLKPQPGNVDIINGCNVSLDDDGDRLNTCEERVLGTDPCMGDTDGDGLPDLVEALGLTNPLVPEDLLDTDRDGITNIEEVQARGDPLSADIAFHAERGYGYSFELAEPTPDGRACYNVRAENITVVPTLERQDPIYPGVVIPRGNNDIYLYLQVGRDNDPRGTGVGSLYVKPVRYTEEQGKNPTGILPFSPNDFILGT</sequence>
<feature type="chain" id="PRO_5047219996" evidence="5">
    <location>
        <begin position="23"/>
        <end position="534"/>
    </location>
</feature>
<evidence type="ECO:0000313" key="7">
    <source>
        <dbReference type="Proteomes" id="UP001291309"/>
    </source>
</evidence>
<dbReference type="RefSeq" id="WP_321545266.1">
    <property type="nucleotide sequence ID" value="NZ_JAXIVS010000003.1"/>
</dbReference>
<protein>
    <submittedName>
        <fullName evidence="6">Calcium-binding protein</fullName>
    </submittedName>
</protein>
<dbReference type="InterPro" id="IPR059100">
    <property type="entry name" value="TSP3_bac"/>
</dbReference>
<reference evidence="6 7" key="1">
    <citation type="submission" date="2023-12" db="EMBL/GenBank/DDBJ databases">
        <title>the genome sequence of Hyalangium sp. s54d21.</title>
        <authorList>
            <person name="Zhang X."/>
        </authorList>
    </citation>
    <scope>NUCLEOTIDE SEQUENCE [LARGE SCALE GENOMIC DNA]</scope>
    <source>
        <strain evidence="7">s54d21</strain>
    </source>
</reference>
<dbReference type="Proteomes" id="UP001291309">
    <property type="component" value="Unassembled WGS sequence"/>
</dbReference>
<evidence type="ECO:0000256" key="2">
    <source>
        <dbReference type="ARBA" id="ARBA00022525"/>
    </source>
</evidence>
<keyword evidence="3 5" id="KW-0732">Signal</keyword>
<evidence type="ECO:0000256" key="3">
    <source>
        <dbReference type="ARBA" id="ARBA00022729"/>
    </source>
</evidence>
<dbReference type="PANTHER" id="PTHR37467:SF1">
    <property type="entry name" value="EXPORTED CALCIUM-BINDING GLYCOPROTEIN"/>
    <property type="match status" value="1"/>
</dbReference>
<dbReference type="EMBL" id="JAXIVS010000003">
    <property type="protein sequence ID" value="MDY7226535.1"/>
    <property type="molecule type" value="Genomic_DNA"/>
</dbReference>
<evidence type="ECO:0000256" key="4">
    <source>
        <dbReference type="ARBA" id="ARBA00022837"/>
    </source>
</evidence>
<dbReference type="InterPro" id="IPR053180">
    <property type="entry name" value="Ca-binding_acidic-repeat"/>
</dbReference>
<dbReference type="PANTHER" id="PTHR37467">
    <property type="entry name" value="EXPORTED CALCIUM-BINDING GLYCOPROTEIN-RELATED"/>
    <property type="match status" value="1"/>
</dbReference>
<comment type="caution">
    <text evidence="6">The sequence shown here is derived from an EMBL/GenBank/DDBJ whole genome shotgun (WGS) entry which is preliminary data.</text>
</comment>
<evidence type="ECO:0000256" key="5">
    <source>
        <dbReference type="SAM" id="SignalP"/>
    </source>
</evidence>
<comment type="subcellular location">
    <subcellularLocation>
        <location evidence="1">Secreted</location>
    </subcellularLocation>
</comment>
<dbReference type="Pfam" id="PF18884">
    <property type="entry name" value="TSP3_bac"/>
    <property type="match status" value="2"/>
</dbReference>
<gene>
    <name evidence="6" type="ORF">SYV04_09065</name>
</gene>
<accession>A0ABU5GZC2</accession>
<proteinExistence type="predicted"/>
<dbReference type="InterPro" id="IPR018247">
    <property type="entry name" value="EF_Hand_1_Ca_BS"/>
</dbReference>
<feature type="signal peptide" evidence="5">
    <location>
        <begin position="1"/>
        <end position="22"/>
    </location>
</feature>
<keyword evidence="4" id="KW-0106">Calcium</keyword>
<evidence type="ECO:0000256" key="1">
    <source>
        <dbReference type="ARBA" id="ARBA00004613"/>
    </source>
</evidence>
<organism evidence="6 7">
    <name type="scientific">Hyalangium rubrum</name>
    <dbReference type="NCBI Taxonomy" id="3103134"/>
    <lineage>
        <taxon>Bacteria</taxon>
        <taxon>Pseudomonadati</taxon>
        <taxon>Myxococcota</taxon>
        <taxon>Myxococcia</taxon>
        <taxon>Myxococcales</taxon>
        <taxon>Cystobacterineae</taxon>
        <taxon>Archangiaceae</taxon>
        <taxon>Hyalangium</taxon>
    </lineage>
</organism>